<proteinExistence type="predicted"/>
<name>A0A1H5GYN8_9MICC</name>
<evidence type="ECO:0000313" key="2">
    <source>
        <dbReference type="Proteomes" id="UP000182725"/>
    </source>
</evidence>
<sequence>MNIATTDQPRIFSPKHPVSVAVVEAIKNCMDVRKVSKADIVANSHLTSRTLDKKLKHKSPLMVSDIFAFARILGVCPSVLFAAADNQT</sequence>
<dbReference type="AlphaFoldDB" id="A0A1H5GYN8"/>
<dbReference type="RefSeq" id="WP_074710745.1">
    <property type="nucleotide sequence ID" value="NZ_FNTV01000001.1"/>
</dbReference>
<organism evidence="1 2">
    <name type="scientific">Arthrobacter alpinus</name>
    <dbReference type="NCBI Taxonomy" id="656366"/>
    <lineage>
        <taxon>Bacteria</taxon>
        <taxon>Bacillati</taxon>
        <taxon>Actinomycetota</taxon>
        <taxon>Actinomycetes</taxon>
        <taxon>Micrococcales</taxon>
        <taxon>Micrococcaceae</taxon>
        <taxon>Arthrobacter</taxon>
    </lineage>
</organism>
<dbReference type="EMBL" id="FNTV01000001">
    <property type="protein sequence ID" value="SEE20826.1"/>
    <property type="molecule type" value="Genomic_DNA"/>
</dbReference>
<reference evidence="1 2" key="1">
    <citation type="submission" date="2016-10" db="EMBL/GenBank/DDBJ databases">
        <authorList>
            <person name="de Groot N.N."/>
        </authorList>
    </citation>
    <scope>NUCLEOTIDE SEQUENCE [LARGE SCALE GENOMIC DNA]</scope>
    <source>
        <strain evidence="1 2">DSM 22274</strain>
    </source>
</reference>
<evidence type="ECO:0008006" key="3">
    <source>
        <dbReference type="Google" id="ProtNLM"/>
    </source>
</evidence>
<protein>
    <recommendedName>
        <fullName evidence="3">HTH cro/C1-type domain-containing protein</fullName>
    </recommendedName>
</protein>
<dbReference type="Proteomes" id="UP000182725">
    <property type="component" value="Unassembled WGS sequence"/>
</dbReference>
<accession>A0A1H5GYN8</accession>
<gene>
    <name evidence="1" type="ORF">SAMN04489740_0884</name>
</gene>
<evidence type="ECO:0000313" key="1">
    <source>
        <dbReference type="EMBL" id="SEE20826.1"/>
    </source>
</evidence>